<accession>A0ABX8SCU8</accession>
<keyword evidence="2" id="KW-1185">Reference proteome</keyword>
<proteinExistence type="predicted"/>
<reference evidence="1" key="1">
    <citation type="submission" date="2021-07" db="EMBL/GenBank/DDBJ databases">
        <title>Candidatus Kaistella beijingensis sp. nov. isolated from a municipal wastewater treatment plant is involved in sludge foaming.</title>
        <authorList>
            <person name="Song Y."/>
            <person name="Liu S.-J."/>
        </authorList>
    </citation>
    <scope>NUCLEOTIDE SEQUENCE</scope>
    <source>
        <strain evidence="1">DSM 43998</strain>
    </source>
</reference>
<evidence type="ECO:0000313" key="1">
    <source>
        <dbReference type="EMBL" id="QXQ14777.1"/>
    </source>
</evidence>
<gene>
    <name evidence="1" type="ORF">KV203_05165</name>
</gene>
<protein>
    <submittedName>
        <fullName evidence="1">Uncharacterized protein</fullName>
    </submittedName>
</protein>
<sequence length="135" mass="13753">MGTAGTQHQDYAFDALSRTNMKPGDYAQAPLVLRNSGNIRLSYRLQSVAQPSSTLALNLTVSGVAAEANCPTTGSPVGATTFYDGPVVGAQAPAAPALRSLVPGGSEVWCMRATVAPTAVSSASSTLTFGFTAES</sequence>
<name>A0ABX8SCU8_9ACTN</name>
<organism evidence="1 2">
    <name type="scientific">Skermania pinensis</name>
    <dbReference type="NCBI Taxonomy" id="39122"/>
    <lineage>
        <taxon>Bacteria</taxon>
        <taxon>Bacillati</taxon>
        <taxon>Actinomycetota</taxon>
        <taxon>Actinomycetes</taxon>
        <taxon>Mycobacteriales</taxon>
        <taxon>Gordoniaceae</taxon>
        <taxon>Skermania</taxon>
    </lineage>
</organism>
<dbReference type="Proteomes" id="UP000887023">
    <property type="component" value="Chromosome"/>
</dbReference>
<dbReference type="RefSeq" id="WP_157079961.1">
    <property type="nucleotide sequence ID" value="NZ_CBCRUZ010000014.1"/>
</dbReference>
<evidence type="ECO:0000313" key="2">
    <source>
        <dbReference type="Proteomes" id="UP000887023"/>
    </source>
</evidence>
<dbReference type="EMBL" id="CP079105">
    <property type="protein sequence ID" value="QXQ14777.1"/>
    <property type="molecule type" value="Genomic_DNA"/>
</dbReference>